<evidence type="ECO:0000256" key="9">
    <source>
        <dbReference type="SAM" id="MobiDB-lite"/>
    </source>
</evidence>
<dbReference type="GO" id="GO:0005576">
    <property type="term" value="C:extracellular region"/>
    <property type="evidence" value="ECO:0007669"/>
    <property type="project" value="UniProtKB-SubCell"/>
</dbReference>
<reference evidence="11 12" key="1">
    <citation type="journal article" date="2019" name="Sci. Rep.">
        <title>Comparative genomics of chytrid fungi reveal insights into the obligate biotrophic and pathogenic lifestyle of Synchytrium endobioticum.</title>
        <authorList>
            <person name="van de Vossenberg B.T.L.H."/>
            <person name="Warris S."/>
            <person name="Nguyen H.D.T."/>
            <person name="van Gent-Pelzer M.P.E."/>
            <person name="Joly D.L."/>
            <person name="van de Geest H.C."/>
            <person name="Bonants P.J.M."/>
            <person name="Smith D.S."/>
            <person name="Levesque C.A."/>
            <person name="van der Lee T.A.J."/>
        </authorList>
    </citation>
    <scope>NUCLEOTIDE SEQUENCE [LARGE SCALE GENOMIC DNA]</scope>
    <source>
        <strain evidence="11 12">CBS 809.83</strain>
    </source>
</reference>
<keyword evidence="7" id="KW-0378">Hydrolase</keyword>
<evidence type="ECO:0000256" key="6">
    <source>
        <dbReference type="ARBA" id="ARBA00022729"/>
    </source>
</evidence>
<dbReference type="Gene3D" id="3.20.20.80">
    <property type="entry name" value="Glycosidases"/>
    <property type="match status" value="1"/>
</dbReference>
<keyword evidence="6" id="KW-0732">Signal</keyword>
<gene>
    <name evidence="11" type="ORF">PhCBS80983_g06144</name>
</gene>
<keyword evidence="12" id="KW-1185">Reference proteome</keyword>
<dbReference type="PANTHER" id="PTHR31451">
    <property type="match status" value="1"/>
</dbReference>
<proteinExistence type="inferred from homology"/>
<evidence type="ECO:0000256" key="8">
    <source>
        <dbReference type="ARBA" id="ARBA00023295"/>
    </source>
</evidence>
<evidence type="ECO:0000256" key="4">
    <source>
        <dbReference type="ARBA" id="ARBA00012706"/>
    </source>
</evidence>
<dbReference type="InterPro" id="IPR017853">
    <property type="entry name" value="GH"/>
</dbReference>
<dbReference type="EC" id="3.2.1.78" evidence="4"/>
<dbReference type="STRING" id="109895.A0A507DS85"/>
<evidence type="ECO:0000256" key="7">
    <source>
        <dbReference type="ARBA" id="ARBA00022801"/>
    </source>
</evidence>
<evidence type="ECO:0000256" key="1">
    <source>
        <dbReference type="ARBA" id="ARBA00001678"/>
    </source>
</evidence>
<dbReference type="PANTHER" id="PTHR31451:SF39">
    <property type="entry name" value="MANNAN ENDO-1,4-BETA-MANNOSIDASE 1"/>
    <property type="match status" value="1"/>
</dbReference>
<feature type="compositionally biased region" description="Polar residues" evidence="9">
    <location>
        <begin position="36"/>
        <end position="49"/>
    </location>
</feature>
<comment type="similarity">
    <text evidence="3">Belongs to the glycosyl hydrolase 5 (cellulase A) family.</text>
</comment>
<feature type="compositionally biased region" description="Polar residues" evidence="9">
    <location>
        <begin position="7"/>
        <end position="16"/>
    </location>
</feature>
<dbReference type="Proteomes" id="UP000318582">
    <property type="component" value="Unassembled WGS sequence"/>
</dbReference>
<keyword evidence="8" id="KW-0326">Glycosidase</keyword>
<comment type="caution">
    <text evidence="11">The sequence shown here is derived from an EMBL/GenBank/DDBJ whole genome shotgun (WGS) entry which is preliminary data.</text>
</comment>
<evidence type="ECO:0000256" key="2">
    <source>
        <dbReference type="ARBA" id="ARBA00004613"/>
    </source>
</evidence>
<dbReference type="InterPro" id="IPR001547">
    <property type="entry name" value="Glyco_hydro_5"/>
</dbReference>
<feature type="compositionally biased region" description="Low complexity" evidence="9">
    <location>
        <begin position="22"/>
        <end position="35"/>
    </location>
</feature>
<accession>A0A507DS85</accession>
<dbReference type="EMBL" id="QEAQ01000187">
    <property type="protein sequence ID" value="TPX53828.1"/>
    <property type="molecule type" value="Genomic_DNA"/>
</dbReference>
<organism evidence="11 12">
    <name type="scientific">Powellomyces hirtus</name>
    <dbReference type="NCBI Taxonomy" id="109895"/>
    <lineage>
        <taxon>Eukaryota</taxon>
        <taxon>Fungi</taxon>
        <taxon>Fungi incertae sedis</taxon>
        <taxon>Chytridiomycota</taxon>
        <taxon>Chytridiomycota incertae sedis</taxon>
        <taxon>Chytridiomycetes</taxon>
        <taxon>Spizellomycetales</taxon>
        <taxon>Powellomycetaceae</taxon>
        <taxon>Powellomyces</taxon>
    </lineage>
</organism>
<comment type="subcellular location">
    <subcellularLocation>
        <location evidence="2">Secreted</location>
    </subcellularLocation>
</comment>
<name>A0A507DS85_9FUNG</name>
<evidence type="ECO:0000313" key="12">
    <source>
        <dbReference type="Proteomes" id="UP000318582"/>
    </source>
</evidence>
<dbReference type="SUPFAM" id="SSF51445">
    <property type="entry name" value="(Trans)glycosidases"/>
    <property type="match status" value="1"/>
</dbReference>
<protein>
    <recommendedName>
        <fullName evidence="4">mannan endo-1,4-beta-mannosidase</fullName>
        <ecNumber evidence="4">3.2.1.78</ecNumber>
    </recommendedName>
</protein>
<feature type="region of interest" description="Disordered" evidence="9">
    <location>
        <begin position="1"/>
        <end position="67"/>
    </location>
</feature>
<dbReference type="AlphaFoldDB" id="A0A507DS85"/>
<comment type="catalytic activity">
    <reaction evidence="1">
        <text>Random hydrolysis of (1-&gt;4)-beta-D-mannosidic linkages in mannans, galactomannans and glucomannans.</text>
        <dbReference type="EC" id="3.2.1.78"/>
    </reaction>
</comment>
<evidence type="ECO:0000256" key="5">
    <source>
        <dbReference type="ARBA" id="ARBA00022525"/>
    </source>
</evidence>
<dbReference type="GO" id="GO:0016985">
    <property type="term" value="F:mannan endo-1,4-beta-mannosidase activity"/>
    <property type="evidence" value="ECO:0007669"/>
    <property type="project" value="UniProtKB-EC"/>
</dbReference>
<dbReference type="Pfam" id="PF26410">
    <property type="entry name" value="GH5_mannosidase"/>
    <property type="match status" value="1"/>
</dbReference>
<dbReference type="InterPro" id="IPR045053">
    <property type="entry name" value="MAN-like"/>
</dbReference>
<keyword evidence="5" id="KW-0964">Secreted</keyword>
<feature type="domain" description="Glycoside hydrolase family 5" evidence="10">
    <location>
        <begin position="164"/>
        <end position="312"/>
    </location>
</feature>
<evidence type="ECO:0000256" key="3">
    <source>
        <dbReference type="ARBA" id="ARBA00005641"/>
    </source>
</evidence>
<sequence length="557" mass="61318">MGCVPSKQASGSQSSPAAYPGHSHNNNQHHQMTHQPTWHTQINANQEAQHPSLPPRPQQLSNTITPQPVLDTPAAAAAHPPTNWPFITRRGHVLYQGNQPFRFISFNIPSLLLLEDRPDTDGWIPPDPYEQHDALLSIAHLGGRVTRSYTLGIGENYHITGIATFNERAFVAMDHALAIAQQVRVRVVIPFINNHWGGDDGGTSDPSICTFGNYAQLAKMRNKRPSQFWTDPQLIDDFQHIISYVLNRVNTVNGIRYGDDPTVLAWQLGNELGGWKGSDPPAAWTLAMTAHIRSLAPNTLVMDGSIGGLKSKEKLCRETLTSPHGPDIFVNHYYHGGDDVKRLSKDADHIAGKHGKVFIVGEFGFAGTNVYGQMYDSIIRNTLVSGSLMWSLRYHSMFGGFYVHSEEGGKYWSYHNPGFSTGTHGFCGEEIDVMPQIRHYALSIQNLDPRATPYPVPHPPPQLLPDIAPNWIRFRGSVSAASYLVWRGTQQQGGGGVTWEPQPIGINVMDNKCSGSTLWQDKDAKPGVPYFYAVQAVGVGGAMSAWSDPVGPVWAGC</sequence>
<evidence type="ECO:0000259" key="10">
    <source>
        <dbReference type="Pfam" id="PF26410"/>
    </source>
</evidence>
<evidence type="ECO:0000313" key="11">
    <source>
        <dbReference type="EMBL" id="TPX53828.1"/>
    </source>
</evidence>